<dbReference type="Proteomes" id="UP001362999">
    <property type="component" value="Unassembled WGS sequence"/>
</dbReference>
<dbReference type="AlphaFoldDB" id="A0AAV9ZUD3"/>
<feature type="region of interest" description="Disordered" evidence="1">
    <location>
        <begin position="51"/>
        <end position="86"/>
    </location>
</feature>
<evidence type="ECO:0000313" key="3">
    <source>
        <dbReference type="Proteomes" id="UP001362999"/>
    </source>
</evidence>
<evidence type="ECO:0000313" key="2">
    <source>
        <dbReference type="EMBL" id="KAK6992475.1"/>
    </source>
</evidence>
<keyword evidence="3" id="KW-1185">Reference proteome</keyword>
<evidence type="ECO:0000256" key="1">
    <source>
        <dbReference type="SAM" id="MobiDB-lite"/>
    </source>
</evidence>
<name>A0AAV9ZUD3_9AGAR</name>
<comment type="caution">
    <text evidence="2">The sequence shown here is derived from an EMBL/GenBank/DDBJ whole genome shotgun (WGS) entry which is preliminary data.</text>
</comment>
<sequence length="176" mass="18980">MSLPLVSFPGFPFASPYGQPFQPSLFSPSPMVVVYVPYSAPPTSFVAPTAPTAPAAPPAPKPKDVKKEPAATPPKDPKSALPPRLAERLRSEGPWEVNQIYSVVPEEPLHGIEDDAPITEWYSITRGRFVGVTEQYAVSDIAITGVAYGARKAYPNQDEALYAFNKALAWGAVQIV</sequence>
<reference evidence="2 3" key="1">
    <citation type="journal article" date="2024" name="J Genomics">
        <title>Draft genome sequencing and assembly of Favolaschia claudopus CIRM-BRFM 2984 isolated from oak limbs.</title>
        <authorList>
            <person name="Navarro D."/>
            <person name="Drula E."/>
            <person name="Chaduli D."/>
            <person name="Cazenave R."/>
            <person name="Ahrendt S."/>
            <person name="Wang J."/>
            <person name="Lipzen A."/>
            <person name="Daum C."/>
            <person name="Barry K."/>
            <person name="Grigoriev I.V."/>
            <person name="Favel A."/>
            <person name="Rosso M.N."/>
            <person name="Martin F."/>
        </authorList>
    </citation>
    <scope>NUCLEOTIDE SEQUENCE [LARGE SCALE GENOMIC DNA]</scope>
    <source>
        <strain evidence="2 3">CIRM-BRFM 2984</strain>
    </source>
</reference>
<gene>
    <name evidence="2" type="ORF">R3P38DRAFT_2802770</name>
</gene>
<accession>A0AAV9ZUD3</accession>
<protein>
    <submittedName>
        <fullName evidence="2">Uncharacterized protein</fullName>
    </submittedName>
</protein>
<proteinExistence type="predicted"/>
<dbReference type="EMBL" id="JAWWNJ010000110">
    <property type="protein sequence ID" value="KAK6992475.1"/>
    <property type="molecule type" value="Genomic_DNA"/>
</dbReference>
<organism evidence="2 3">
    <name type="scientific">Favolaschia claudopus</name>
    <dbReference type="NCBI Taxonomy" id="2862362"/>
    <lineage>
        <taxon>Eukaryota</taxon>
        <taxon>Fungi</taxon>
        <taxon>Dikarya</taxon>
        <taxon>Basidiomycota</taxon>
        <taxon>Agaricomycotina</taxon>
        <taxon>Agaricomycetes</taxon>
        <taxon>Agaricomycetidae</taxon>
        <taxon>Agaricales</taxon>
        <taxon>Marasmiineae</taxon>
        <taxon>Mycenaceae</taxon>
        <taxon>Favolaschia</taxon>
    </lineage>
</organism>